<dbReference type="RefSeq" id="WP_167208707.1">
    <property type="nucleotide sequence ID" value="NZ_CP050063.1"/>
</dbReference>
<dbReference type="EMBL" id="CP050063">
    <property type="protein sequence ID" value="QIP13534.1"/>
    <property type="molecule type" value="Genomic_DNA"/>
</dbReference>
<name>A0A6G9AMH8_9BACT</name>
<proteinExistence type="predicted"/>
<sequence length="388" mass="44303">MFRLLLLFVTIITVLTACSSGQTAFRHGHFDLAVKQASQRLNGWRGLTKRGYRIAPQVLKQAFVRAYDEHQTAIRKLSSPANTDAFRWEVVHTEYEKLQTLTDNARTCTACTDWLAAYPVSYADRQQEIRQLAAGDRYEVAEQAFAYREDNRQAAKDAYVNYQKALSWVSGFRQAHAKAEDALPFAILRVVVEPLSPTSEISSGDNQELQNLIFRQINPNDAPSKFVRLYHPDESAGDGFPIHQAVQMQVSNYQPYSDNTSSSSTTVYSTQTYKVGEKKINDSTKVDIMEKVSGTLTTYQRTIRAELSLRMRAIDTQTGQTRWEDTIWETRDWKTEWQTFSGDDRALNGHSLTSASLFAPSRWSLYDSMRDELADDVVRRLRQKYASD</sequence>
<dbReference type="KEGG" id="spib:G8759_13330"/>
<evidence type="ECO:0000313" key="3">
    <source>
        <dbReference type="Proteomes" id="UP000501802"/>
    </source>
</evidence>
<organism evidence="2 3">
    <name type="scientific">Spirosoma aureum</name>
    <dbReference type="NCBI Taxonomy" id="2692134"/>
    <lineage>
        <taxon>Bacteria</taxon>
        <taxon>Pseudomonadati</taxon>
        <taxon>Bacteroidota</taxon>
        <taxon>Cytophagia</taxon>
        <taxon>Cytophagales</taxon>
        <taxon>Cytophagaceae</taxon>
        <taxon>Spirosoma</taxon>
    </lineage>
</organism>
<protein>
    <recommendedName>
        <fullName evidence="4">Lipoprotein</fullName>
    </recommendedName>
</protein>
<keyword evidence="1" id="KW-0732">Signal</keyword>
<evidence type="ECO:0008006" key="4">
    <source>
        <dbReference type="Google" id="ProtNLM"/>
    </source>
</evidence>
<evidence type="ECO:0000313" key="2">
    <source>
        <dbReference type="EMBL" id="QIP13534.1"/>
    </source>
</evidence>
<accession>A0A6G9AMH8</accession>
<gene>
    <name evidence="2" type="ORF">G8759_13330</name>
</gene>
<evidence type="ECO:0000256" key="1">
    <source>
        <dbReference type="SAM" id="SignalP"/>
    </source>
</evidence>
<feature type="signal peptide" evidence="1">
    <location>
        <begin position="1"/>
        <end position="19"/>
    </location>
</feature>
<reference evidence="2 3" key="1">
    <citation type="submission" date="2020-03" db="EMBL/GenBank/DDBJ databases">
        <authorList>
            <person name="Kim M.K."/>
        </authorList>
    </citation>
    <scope>NUCLEOTIDE SEQUENCE [LARGE SCALE GENOMIC DNA]</scope>
    <source>
        <strain evidence="2 3">BT328</strain>
    </source>
</reference>
<dbReference type="Proteomes" id="UP000501802">
    <property type="component" value="Chromosome"/>
</dbReference>
<dbReference type="PROSITE" id="PS51257">
    <property type="entry name" value="PROKAR_LIPOPROTEIN"/>
    <property type="match status" value="1"/>
</dbReference>
<dbReference type="AlphaFoldDB" id="A0A6G9AMH8"/>
<feature type="chain" id="PRO_5026262548" description="Lipoprotein" evidence="1">
    <location>
        <begin position="20"/>
        <end position="388"/>
    </location>
</feature>
<keyword evidence="3" id="KW-1185">Reference proteome</keyword>